<evidence type="ECO:0000313" key="3">
    <source>
        <dbReference type="EMBL" id="PQP92962.1"/>
    </source>
</evidence>
<feature type="coiled-coil region" evidence="1">
    <location>
        <begin position="238"/>
        <end position="265"/>
    </location>
</feature>
<evidence type="ECO:0000313" key="4">
    <source>
        <dbReference type="Proteomes" id="UP000250321"/>
    </source>
</evidence>
<dbReference type="EMBL" id="PJQY01002511">
    <property type="protein sequence ID" value="PQP92962.1"/>
    <property type="molecule type" value="Genomic_DNA"/>
</dbReference>
<evidence type="ECO:0000256" key="1">
    <source>
        <dbReference type="SAM" id="Coils"/>
    </source>
</evidence>
<feature type="region of interest" description="Disordered" evidence="2">
    <location>
        <begin position="1"/>
        <end position="28"/>
    </location>
</feature>
<gene>
    <name evidence="3" type="ORF">Pyn_33738</name>
</gene>
<name>A0A314XH57_PRUYE</name>
<feature type="compositionally biased region" description="Acidic residues" evidence="2">
    <location>
        <begin position="12"/>
        <end position="24"/>
    </location>
</feature>
<dbReference type="Proteomes" id="UP000250321">
    <property type="component" value="Unassembled WGS sequence"/>
</dbReference>
<dbReference type="AlphaFoldDB" id="A0A314XH57"/>
<sequence length="322" mass="35223">MAVKEVRAAETVAEEEATVEEPVEETTATEMVVEEEAVAETVTEEAATDEAVIEEVAEEIADEGGEEATEGAAEATIEEGAEEATAVVPIEPPRSAPRRPSGISFRSEATSSDDLEELYAGLHEEGGSSALDPLDEDSKTIVERLREFLFLDVRQMTTTGAIAEFRSCLDMAMAIGLLDSAQLDELQVRLAEGEEMIGRFAEATMRMAEGRSLEQDLAEIKEKVQPAMARLKENDLVVHLENEELAQVEAQIAELQARRALILQRRDGAVATGRELKSSAKQILKAATETKKALAERKLIRARWQADIDSGDIAWRRITCLI</sequence>
<comment type="caution">
    <text evidence="3">The sequence shown here is derived from an EMBL/GenBank/DDBJ whole genome shotgun (WGS) entry which is preliminary data.</text>
</comment>
<evidence type="ECO:0000256" key="2">
    <source>
        <dbReference type="SAM" id="MobiDB-lite"/>
    </source>
</evidence>
<organism evidence="3 4">
    <name type="scientific">Prunus yedoensis var. nudiflora</name>
    <dbReference type="NCBI Taxonomy" id="2094558"/>
    <lineage>
        <taxon>Eukaryota</taxon>
        <taxon>Viridiplantae</taxon>
        <taxon>Streptophyta</taxon>
        <taxon>Embryophyta</taxon>
        <taxon>Tracheophyta</taxon>
        <taxon>Spermatophyta</taxon>
        <taxon>Magnoliopsida</taxon>
        <taxon>eudicotyledons</taxon>
        <taxon>Gunneridae</taxon>
        <taxon>Pentapetalae</taxon>
        <taxon>rosids</taxon>
        <taxon>fabids</taxon>
        <taxon>Rosales</taxon>
        <taxon>Rosaceae</taxon>
        <taxon>Amygdaloideae</taxon>
        <taxon>Amygdaleae</taxon>
        <taxon>Prunus</taxon>
    </lineage>
</organism>
<feature type="region of interest" description="Disordered" evidence="2">
    <location>
        <begin position="90"/>
        <end position="111"/>
    </location>
</feature>
<accession>A0A314XH57</accession>
<proteinExistence type="predicted"/>
<protein>
    <submittedName>
        <fullName evidence="3">Uncharacterized protein</fullName>
    </submittedName>
</protein>
<keyword evidence="1" id="KW-0175">Coiled coil</keyword>
<reference evidence="3 4" key="1">
    <citation type="submission" date="2018-02" db="EMBL/GenBank/DDBJ databases">
        <title>Draft genome of wild Prunus yedoensis var. nudiflora.</title>
        <authorList>
            <person name="Baek S."/>
            <person name="Kim J.-H."/>
            <person name="Choi K."/>
            <person name="Kim G.-B."/>
            <person name="Cho A."/>
            <person name="Jang H."/>
            <person name="Shin C.-H."/>
            <person name="Yu H.-J."/>
            <person name="Mun J.-H."/>
        </authorList>
    </citation>
    <scope>NUCLEOTIDE SEQUENCE [LARGE SCALE GENOMIC DNA]</scope>
    <source>
        <strain evidence="4">cv. Jeju island</strain>
        <tissue evidence="3">Leaf</tissue>
    </source>
</reference>
<keyword evidence="4" id="KW-1185">Reference proteome</keyword>